<comment type="catalytic activity">
    <reaction evidence="9">
        <text>a uridine in RNA = a pseudouridine in RNA</text>
        <dbReference type="Rhea" id="RHEA:48348"/>
        <dbReference type="Rhea" id="RHEA-COMP:12068"/>
        <dbReference type="Rhea" id="RHEA-COMP:12069"/>
        <dbReference type="ChEBI" id="CHEBI:65314"/>
        <dbReference type="ChEBI" id="CHEBI:65315"/>
    </reaction>
</comment>
<dbReference type="GO" id="GO:0160141">
    <property type="term" value="F:23S rRNA pseudouridine(955/2504/2580) synthase activity"/>
    <property type="evidence" value="ECO:0007669"/>
    <property type="project" value="UniProtKB-EC"/>
</dbReference>
<comment type="function">
    <text evidence="2">Responsible for synthesis of pseudouridine from uracil at positions 955, 2504 and 2580 in 23S ribosomal RNA.</text>
</comment>
<proteinExistence type="inferred from homology"/>
<dbReference type="Pfam" id="PF01479">
    <property type="entry name" value="S4"/>
    <property type="match status" value="1"/>
</dbReference>
<accession>A0A4R2LEM0</accession>
<dbReference type="EC" id="5.4.99.-" evidence="9"/>
<dbReference type="PROSITE" id="PS50889">
    <property type="entry name" value="S4"/>
    <property type="match status" value="1"/>
</dbReference>
<dbReference type="InterPro" id="IPR020103">
    <property type="entry name" value="PsdUridine_synth_cat_dom_sf"/>
</dbReference>
<dbReference type="Gene3D" id="3.10.290.10">
    <property type="entry name" value="RNA-binding S4 domain"/>
    <property type="match status" value="1"/>
</dbReference>
<dbReference type="InterPro" id="IPR006224">
    <property type="entry name" value="PsdUridine_synth_RluA-like_CS"/>
</dbReference>
<keyword evidence="4" id="KW-0698">rRNA processing</keyword>
<dbReference type="InterPro" id="IPR006145">
    <property type="entry name" value="PsdUridine_synth_RsuA/RluA"/>
</dbReference>
<dbReference type="SUPFAM" id="SSF55120">
    <property type="entry name" value="Pseudouridine synthase"/>
    <property type="match status" value="1"/>
</dbReference>
<dbReference type="InterPro" id="IPR002942">
    <property type="entry name" value="S4_RNA-bd"/>
</dbReference>
<dbReference type="InterPro" id="IPR006225">
    <property type="entry name" value="PsdUridine_synth_RluC/D"/>
</dbReference>
<dbReference type="PANTHER" id="PTHR21600">
    <property type="entry name" value="MITOCHONDRIAL RNA PSEUDOURIDINE SYNTHASE"/>
    <property type="match status" value="1"/>
</dbReference>
<comment type="similarity">
    <text evidence="3 9">Belongs to the pseudouridine synthase RluA family.</text>
</comment>
<dbReference type="NCBIfam" id="TIGR00005">
    <property type="entry name" value="rluA_subfam"/>
    <property type="match status" value="1"/>
</dbReference>
<evidence type="ECO:0000256" key="5">
    <source>
        <dbReference type="ARBA" id="ARBA00022884"/>
    </source>
</evidence>
<dbReference type="GO" id="GO:0000455">
    <property type="term" value="P:enzyme-directed rRNA pseudouridine synthesis"/>
    <property type="evidence" value="ECO:0007669"/>
    <property type="project" value="UniProtKB-ARBA"/>
</dbReference>
<dbReference type="CDD" id="cd02869">
    <property type="entry name" value="PseudoU_synth_RluA_like"/>
    <property type="match status" value="1"/>
</dbReference>
<evidence type="ECO:0000256" key="9">
    <source>
        <dbReference type="RuleBase" id="RU362028"/>
    </source>
</evidence>
<evidence type="ECO:0000256" key="1">
    <source>
        <dbReference type="ARBA" id="ARBA00000381"/>
    </source>
</evidence>
<dbReference type="CDD" id="cd00165">
    <property type="entry name" value="S4"/>
    <property type="match status" value="1"/>
</dbReference>
<dbReference type="InterPro" id="IPR036986">
    <property type="entry name" value="S4_RNA-bd_sf"/>
</dbReference>
<feature type="domain" description="Pseudouridine synthase RsuA/RluA-like" evidence="10">
    <location>
        <begin position="107"/>
        <end position="255"/>
    </location>
</feature>
<feature type="active site" evidence="7">
    <location>
        <position position="149"/>
    </location>
</feature>
<dbReference type="EMBL" id="SLWY01000003">
    <property type="protein sequence ID" value="TCO83116.1"/>
    <property type="molecule type" value="Genomic_DNA"/>
</dbReference>
<evidence type="ECO:0000259" key="10">
    <source>
        <dbReference type="Pfam" id="PF00849"/>
    </source>
</evidence>
<dbReference type="Pfam" id="PF00849">
    <property type="entry name" value="PseudoU_synth_2"/>
    <property type="match status" value="1"/>
</dbReference>
<evidence type="ECO:0000256" key="7">
    <source>
        <dbReference type="PIRSR" id="PIRSR606225-1"/>
    </source>
</evidence>
<dbReference type="Proteomes" id="UP000295765">
    <property type="component" value="Unassembled WGS sequence"/>
</dbReference>
<dbReference type="AlphaFoldDB" id="A0A4R2LEM0"/>
<dbReference type="PROSITE" id="PS01129">
    <property type="entry name" value="PSI_RLU"/>
    <property type="match status" value="1"/>
</dbReference>
<keyword evidence="13" id="KW-1185">Reference proteome</keyword>
<evidence type="ECO:0000259" key="11">
    <source>
        <dbReference type="Pfam" id="PF01479"/>
    </source>
</evidence>
<dbReference type="PANTHER" id="PTHR21600:SF92">
    <property type="entry name" value="RIBOSOMAL LARGE SUBUNIT PSEUDOURIDINE SYNTHASE C"/>
    <property type="match status" value="1"/>
</dbReference>
<evidence type="ECO:0000313" key="12">
    <source>
        <dbReference type="EMBL" id="TCO83116.1"/>
    </source>
</evidence>
<dbReference type="InterPro" id="IPR050188">
    <property type="entry name" value="RluA_PseudoU_synthase"/>
</dbReference>
<feature type="domain" description="RNA-binding S4" evidence="11">
    <location>
        <begin position="26"/>
        <end position="72"/>
    </location>
</feature>
<keyword evidence="5 8" id="KW-0694">RNA-binding</keyword>
<sequence>MIRSMTSPDAPVGVRFVEVSADHDGQRIDNFLLRILKGVPKSLVYRCLRKGEVRVNKGRSRPDHRLHAGDVVRIPPLRVSADDNVERTVPYALAERLEAAVLYEDRDVLALDKPAGIAVHKGSGVHFGVIEALRMTRPEGFLELAHRLDRDTSGVLLLAKSATALRAIHDALLSRSSTKRYLAFVRGQWARGTCVVDAPLRKGIVRGGERMVEVAEDGKPSLSRFRPIQQYRHGALVEVEIDTGRTHQIRVHAAHLGHPLAGDDKYGDAAFNRVLAGYGCRRLFLHAQYLSLPLGGRDLDLSAPLAPELAALLDALGGGA</sequence>
<evidence type="ECO:0000256" key="2">
    <source>
        <dbReference type="ARBA" id="ARBA00002876"/>
    </source>
</evidence>
<evidence type="ECO:0000256" key="3">
    <source>
        <dbReference type="ARBA" id="ARBA00010876"/>
    </source>
</evidence>
<comment type="caution">
    <text evidence="12">The sequence shown here is derived from an EMBL/GenBank/DDBJ whole genome shotgun (WGS) entry which is preliminary data.</text>
</comment>
<dbReference type="Gene3D" id="3.30.2350.10">
    <property type="entry name" value="Pseudouridine synthase"/>
    <property type="match status" value="1"/>
</dbReference>
<name>A0A4R2LEM0_9GAMM</name>
<evidence type="ECO:0000256" key="4">
    <source>
        <dbReference type="ARBA" id="ARBA00022552"/>
    </source>
</evidence>
<keyword evidence="6 9" id="KW-0413">Isomerase</keyword>
<gene>
    <name evidence="12" type="ORF">EV699_103166</name>
</gene>
<evidence type="ECO:0000313" key="13">
    <source>
        <dbReference type="Proteomes" id="UP000295765"/>
    </source>
</evidence>
<dbReference type="SUPFAM" id="SSF55174">
    <property type="entry name" value="Alpha-L RNA-binding motif"/>
    <property type="match status" value="1"/>
</dbReference>
<organism evidence="12 13">
    <name type="scientific">Plasticicumulans lactativorans</name>
    <dbReference type="NCBI Taxonomy" id="1133106"/>
    <lineage>
        <taxon>Bacteria</taxon>
        <taxon>Pseudomonadati</taxon>
        <taxon>Pseudomonadota</taxon>
        <taxon>Gammaproteobacteria</taxon>
        <taxon>Candidatus Competibacteraceae</taxon>
        <taxon>Plasticicumulans</taxon>
    </lineage>
</organism>
<comment type="catalytic activity">
    <reaction evidence="1">
        <text>uridine(955/2504/2580) in 23S rRNA = pseudouridine(955/2504/2580) in 23S rRNA</text>
        <dbReference type="Rhea" id="RHEA:42528"/>
        <dbReference type="Rhea" id="RHEA-COMP:10099"/>
        <dbReference type="Rhea" id="RHEA-COMP:10100"/>
        <dbReference type="ChEBI" id="CHEBI:65314"/>
        <dbReference type="ChEBI" id="CHEBI:65315"/>
        <dbReference type="EC" id="5.4.99.24"/>
    </reaction>
</comment>
<evidence type="ECO:0000256" key="8">
    <source>
        <dbReference type="PROSITE-ProRule" id="PRU00182"/>
    </source>
</evidence>
<evidence type="ECO:0000256" key="6">
    <source>
        <dbReference type="ARBA" id="ARBA00023235"/>
    </source>
</evidence>
<protein>
    <recommendedName>
        <fullName evidence="9">Pseudouridine synthase</fullName>
        <ecNumber evidence="9">5.4.99.-</ecNumber>
    </recommendedName>
</protein>
<dbReference type="GO" id="GO:0003723">
    <property type="term" value="F:RNA binding"/>
    <property type="evidence" value="ECO:0007669"/>
    <property type="project" value="UniProtKB-KW"/>
</dbReference>
<reference evidence="12 13" key="1">
    <citation type="submission" date="2019-03" db="EMBL/GenBank/DDBJ databases">
        <title>Genomic Encyclopedia of Type Strains, Phase IV (KMG-IV): sequencing the most valuable type-strain genomes for metagenomic binning, comparative biology and taxonomic classification.</title>
        <authorList>
            <person name="Goeker M."/>
        </authorList>
    </citation>
    <scope>NUCLEOTIDE SEQUENCE [LARGE SCALE GENOMIC DNA]</scope>
    <source>
        <strain evidence="12 13">DSM 25287</strain>
    </source>
</reference>